<organism evidence="3 4">
    <name type="scientific">Pseudoxanthomonas winnipegensis</name>
    <dbReference type="NCBI Taxonomy" id="2480810"/>
    <lineage>
        <taxon>Bacteria</taxon>
        <taxon>Pseudomonadati</taxon>
        <taxon>Pseudomonadota</taxon>
        <taxon>Gammaproteobacteria</taxon>
        <taxon>Lysobacterales</taxon>
        <taxon>Lysobacteraceae</taxon>
        <taxon>Pseudoxanthomonas</taxon>
    </lineage>
</organism>
<dbReference type="PROSITE" id="PS51257">
    <property type="entry name" value="PROKAR_LIPOPROTEIN"/>
    <property type="match status" value="1"/>
</dbReference>
<feature type="region of interest" description="Disordered" evidence="1">
    <location>
        <begin position="30"/>
        <end position="60"/>
    </location>
</feature>
<evidence type="ECO:0000313" key="3">
    <source>
        <dbReference type="EMBL" id="MDQ1117801.1"/>
    </source>
</evidence>
<feature type="chain" id="PRO_5043824191" evidence="2">
    <location>
        <begin position="27"/>
        <end position="224"/>
    </location>
</feature>
<gene>
    <name evidence="3" type="ORF">QE383_000109</name>
</gene>
<dbReference type="EMBL" id="JAUTBB010000001">
    <property type="protein sequence ID" value="MDQ1117801.1"/>
    <property type="molecule type" value="Genomic_DNA"/>
</dbReference>
<accession>A0AAW8G6B8</accession>
<sequence>MPERPSARALLALALGLTVAACTAQAPDAHTRNTAAPTDAAVASTPPAPDKAAAPTPAGSSNSLPALAKALGAQCGDATSGRDCIIGNVQAGDFYDIDLSPSCGDDGFFAGVSTDKATLLDTLPVTGSKVQDNATLARDQFVCVQATARSGQQPAYYYVVAIAPDDVAACRGKPICQQYGQRPVQLQAQPRTGAACAAASGQWQGDCARGWVSADALDVFSNGL</sequence>
<dbReference type="RefSeq" id="WP_306995473.1">
    <property type="nucleotide sequence ID" value="NZ_JAUTBB010000001.1"/>
</dbReference>
<evidence type="ECO:0000256" key="1">
    <source>
        <dbReference type="SAM" id="MobiDB-lite"/>
    </source>
</evidence>
<evidence type="ECO:0000256" key="2">
    <source>
        <dbReference type="SAM" id="SignalP"/>
    </source>
</evidence>
<name>A0AAW8G6B8_9GAMM</name>
<dbReference type="Proteomes" id="UP001234354">
    <property type="component" value="Unassembled WGS sequence"/>
</dbReference>
<feature type="signal peptide" evidence="2">
    <location>
        <begin position="1"/>
        <end position="26"/>
    </location>
</feature>
<evidence type="ECO:0000313" key="4">
    <source>
        <dbReference type="Proteomes" id="UP001234354"/>
    </source>
</evidence>
<keyword evidence="2" id="KW-0732">Signal</keyword>
<protein>
    <submittedName>
        <fullName evidence="3">Uncharacterized protein</fullName>
    </submittedName>
</protein>
<proteinExistence type="predicted"/>
<reference evidence="3" key="1">
    <citation type="submission" date="2023-07" db="EMBL/GenBank/DDBJ databases">
        <title>Functional and genomic diversity of the sorghum phyllosphere microbiome.</title>
        <authorList>
            <person name="Shade A."/>
        </authorList>
    </citation>
    <scope>NUCLEOTIDE SEQUENCE</scope>
    <source>
        <strain evidence="3">SORGH_AS_0908</strain>
    </source>
</reference>
<comment type="caution">
    <text evidence="3">The sequence shown here is derived from an EMBL/GenBank/DDBJ whole genome shotgun (WGS) entry which is preliminary data.</text>
</comment>
<dbReference type="AlphaFoldDB" id="A0AAW8G6B8"/>